<accession>A0A0E9RZ43</accession>
<proteinExistence type="predicted"/>
<dbReference type="EMBL" id="GBXM01074251">
    <property type="protein sequence ID" value="JAH34326.1"/>
    <property type="molecule type" value="Transcribed_RNA"/>
</dbReference>
<sequence>MYVTLLEFHMSITCIWPHSLNMCHSSYSNWSYIFHASLILTL</sequence>
<reference evidence="1" key="2">
    <citation type="journal article" date="2015" name="Fish Shellfish Immunol.">
        <title>Early steps in the European eel (Anguilla anguilla)-Vibrio vulnificus interaction in the gills: Role of the RtxA13 toxin.</title>
        <authorList>
            <person name="Callol A."/>
            <person name="Pajuelo D."/>
            <person name="Ebbesson L."/>
            <person name="Teles M."/>
            <person name="MacKenzie S."/>
            <person name="Amaro C."/>
        </authorList>
    </citation>
    <scope>NUCLEOTIDE SEQUENCE</scope>
</reference>
<reference evidence="1" key="1">
    <citation type="submission" date="2014-11" db="EMBL/GenBank/DDBJ databases">
        <authorList>
            <person name="Amaro Gonzalez C."/>
        </authorList>
    </citation>
    <scope>NUCLEOTIDE SEQUENCE</scope>
</reference>
<protein>
    <submittedName>
        <fullName evidence="1">Uncharacterized protein</fullName>
    </submittedName>
</protein>
<name>A0A0E9RZ43_ANGAN</name>
<evidence type="ECO:0000313" key="1">
    <source>
        <dbReference type="EMBL" id="JAH34326.1"/>
    </source>
</evidence>
<dbReference type="AlphaFoldDB" id="A0A0E9RZ43"/>
<organism evidence="1">
    <name type="scientific">Anguilla anguilla</name>
    <name type="common">European freshwater eel</name>
    <name type="synonym">Muraena anguilla</name>
    <dbReference type="NCBI Taxonomy" id="7936"/>
    <lineage>
        <taxon>Eukaryota</taxon>
        <taxon>Metazoa</taxon>
        <taxon>Chordata</taxon>
        <taxon>Craniata</taxon>
        <taxon>Vertebrata</taxon>
        <taxon>Euteleostomi</taxon>
        <taxon>Actinopterygii</taxon>
        <taxon>Neopterygii</taxon>
        <taxon>Teleostei</taxon>
        <taxon>Anguilliformes</taxon>
        <taxon>Anguillidae</taxon>
        <taxon>Anguilla</taxon>
    </lineage>
</organism>